<evidence type="ECO:0008006" key="5">
    <source>
        <dbReference type="Google" id="ProtNLM"/>
    </source>
</evidence>
<dbReference type="eggNOG" id="COG2706">
    <property type="taxonomic scope" value="Bacteria"/>
</dbReference>
<dbReference type="Proteomes" id="UP000030518">
    <property type="component" value="Unassembled WGS sequence"/>
</dbReference>
<proteinExistence type="predicted"/>
<dbReference type="InterPro" id="IPR013517">
    <property type="entry name" value="FG-GAP"/>
</dbReference>
<protein>
    <recommendedName>
        <fullName evidence="5">VCBS repeat-containing protein</fullName>
    </recommendedName>
</protein>
<evidence type="ECO:0000256" key="1">
    <source>
        <dbReference type="ARBA" id="ARBA00022729"/>
    </source>
</evidence>
<evidence type="ECO:0000256" key="2">
    <source>
        <dbReference type="SAM" id="SignalP"/>
    </source>
</evidence>
<dbReference type="SUPFAM" id="SSF69318">
    <property type="entry name" value="Integrin alpha N-terminal domain"/>
    <property type="match status" value="2"/>
</dbReference>
<dbReference type="PANTHER" id="PTHR46580:SF2">
    <property type="entry name" value="MAM DOMAIN-CONTAINING PROTEIN"/>
    <property type="match status" value="1"/>
</dbReference>
<keyword evidence="1 2" id="KW-0732">Signal</keyword>
<evidence type="ECO:0000313" key="4">
    <source>
        <dbReference type="Proteomes" id="UP000030518"/>
    </source>
</evidence>
<accession>A0A0A2WNI8</accession>
<reference evidence="3 4" key="1">
    <citation type="submission" date="2014-09" db="EMBL/GenBank/DDBJ databases">
        <title>Genome sequences of Lysobacter dokdonensis DS-58.</title>
        <authorList>
            <person name="Kim J.F."/>
            <person name="Kwak M.-J."/>
        </authorList>
    </citation>
    <scope>NUCLEOTIDE SEQUENCE [LARGE SCALE GENOMIC DNA]</scope>
    <source>
        <strain evidence="3 4">DS-58</strain>
    </source>
</reference>
<dbReference type="STRING" id="1300345.LF41_838"/>
<dbReference type="EMBL" id="JRKJ01000002">
    <property type="protein sequence ID" value="KGQ20302.1"/>
    <property type="molecule type" value="Genomic_DNA"/>
</dbReference>
<organism evidence="3 4">
    <name type="scientific">Lysobacter dokdonensis DS-58</name>
    <dbReference type="NCBI Taxonomy" id="1300345"/>
    <lineage>
        <taxon>Bacteria</taxon>
        <taxon>Pseudomonadati</taxon>
        <taxon>Pseudomonadota</taxon>
        <taxon>Gammaproteobacteria</taxon>
        <taxon>Lysobacterales</taxon>
        <taxon>Lysobacteraceae</taxon>
        <taxon>Noviluteimonas</taxon>
    </lineage>
</organism>
<sequence>MQAINGAAALAVAVLVAIAGSAGARDFEFNTSPTYLKDAPAMRSSSEWVDIGDANNDGRDDLSVVVWDPWPTAPDTSPVYRHVNVRLQRDDGSLAAPLSLSLPMTSMNTVEAVDLDGNGQNELVVGYDEGLAIYRWNGAEFVPTLVPASFDCDDMAIGDIDGNGTRDIVCQSAAANVASIYMVASDGTIAGPGYMGTPSSNAARQTKLGDVTGDGRPDLLQADQGMWSFIVYANDGEGGFLPPRSYAYPLDYYTGFNGRGIEAFDTDGDGTLEVVVGRECNTPCANLLVYRNGSDGYLRLAQIIATLDNPDALEKADVDGDGYPDLLVTHGGYSTLGRYMGGPDGMATTEIRSGALNTQATAFFDLGDLNGDGRMDFAINNTGWNAGVKYGMGKRSRDVNGNWMSDLVWRDTTGRTAVWPQGWVSNSMALPNVALPWAVKAAGDFDGDDKADLFWRNPSNGANMIWLGADANTTQDAIPLAPQWQIAGSGDFDGDLHDDILWRNSSTGENAIWFSGRFDDAIAIRAVPDVRWQVAGIGDFDGDRVDDILWRHSATGSNSVWFSADVATSVALAPVQNLAWKVAGIGDFNRDGMDDVLWRNAQSGGNSIWRSANAARQQPVASVGNPAWQVAAVGDYSGDGIDDIVWRNTNGSNLIWLDADAAKQQTLGTAGPAWQVVP</sequence>
<evidence type="ECO:0000313" key="3">
    <source>
        <dbReference type="EMBL" id="KGQ20302.1"/>
    </source>
</evidence>
<dbReference type="OrthoDB" id="6020159at2"/>
<dbReference type="eggNOG" id="COG2931">
    <property type="taxonomic scope" value="Bacteria"/>
</dbReference>
<keyword evidence="4" id="KW-1185">Reference proteome</keyword>
<feature type="signal peptide" evidence="2">
    <location>
        <begin position="1"/>
        <end position="24"/>
    </location>
</feature>
<dbReference type="PATRIC" id="fig|1300345.3.peg.162"/>
<dbReference type="Pfam" id="PF13517">
    <property type="entry name" value="FG-GAP_3"/>
    <property type="match status" value="4"/>
</dbReference>
<feature type="chain" id="PRO_5001996851" description="VCBS repeat-containing protein" evidence="2">
    <location>
        <begin position="25"/>
        <end position="678"/>
    </location>
</feature>
<dbReference type="Gene3D" id="2.130.10.130">
    <property type="entry name" value="Integrin alpha, N-terminal"/>
    <property type="match status" value="3"/>
</dbReference>
<dbReference type="InterPro" id="IPR028994">
    <property type="entry name" value="Integrin_alpha_N"/>
</dbReference>
<dbReference type="RefSeq" id="WP_036164485.1">
    <property type="nucleotide sequence ID" value="NZ_JRKJ01000002.1"/>
</dbReference>
<dbReference type="Pfam" id="PF01839">
    <property type="entry name" value="FG-GAP"/>
    <property type="match status" value="1"/>
</dbReference>
<comment type="caution">
    <text evidence="3">The sequence shown here is derived from an EMBL/GenBank/DDBJ whole genome shotgun (WGS) entry which is preliminary data.</text>
</comment>
<dbReference type="PANTHER" id="PTHR46580">
    <property type="entry name" value="SENSOR KINASE-RELATED"/>
    <property type="match status" value="1"/>
</dbReference>
<dbReference type="AlphaFoldDB" id="A0A0A2WNI8"/>
<gene>
    <name evidence="3" type="ORF">LF41_838</name>
</gene>
<name>A0A0A2WNI8_9GAMM</name>